<protein>
    <submittedName>
        <fullName evidence="1">Uncharacterized protein</fullName>
    </submittedName>
</protein>
<name>A0ACB8W9S1_9TELE</name>
<reference evidence="1" key="1">
    <citation type="submission" date="2022-04" db="EMBL/GenBank/DDBJ databases">
        <title>Jade perch genome.</title>
        <authorList>
            <person name="Chao B."/>
        </authorList>
    </citation>
    <scope>NUCLEOTIDE SEQUENCE</scope>
    <source>
        <strain evidence="1">CB-2022</strain>
    </source>
</reference>
<evidence type="ECO:0000313" key="2">
    <source>
        <dbReference type="Proteomes" id="UP000831701"/>
    </source>
</evidence>
<accession>A0ACB8W9S1</accession>
<sequence length="157" mass="17159">MSHREEASGKTQDTLERLCLSRLAWERLGVPPEELEEVSGVREVWASLLRLLPPCDPVPDQADENGWMDGWMDVCLLASVGGRLQRRSAVLLFGGCKSERCSSSESWPPASPSVLHSASPAAKRSETDIGFEAPSVTSLPVPSFCRILQLSVSCHLK</sequence>
<dbReference type="EMBL" id="CM041543">
    <property type="protein sequence ID" value="KAI3364646.1"/>
    <property type="molecule type" value="Genomic_DNA"/>
</dbReference>
<evidence type="ECO:0000313" key="1">
    <source>
        <dbReference type="EMBL" id="KAI3364646.1"/>
    </source>
</evidence>
<gene>
    <name evidence="1" type="ORF">L3Q82_011430</name>
</gene>
<dbReference type="Proteomes" id="UP000831701">
    <property type="component" value="Chromosome 13"/>
</dbReference>
<organism evidence="1 2">
    <name type="scientific">Scortum barcoo</name>
    <name type="common">barcoo grunter</name>
    <dbReference type="NCBI Taxonomy" id="214431"/>
    <lineage>
        <taxon>Eukaryota</taxon>
        <taxon>Metazoa</taxon>
        <taxon>Chordata</taxon>
        <taxon>Craniata</taxon>
        <taxon>Vertebrata</taxon>
        <taxon>Euteleostomi</taxon>
        <taxon>Actinopterygii</taxon>
        <taxon>Neopterygii</taxon>
        <taxon>Teleostei</taxon>
        <taxon>Neoteleostei</taxon>
        <taxon>Acanthomorphata</taxon>
        <taxon>Eupercaria</taxon>
        <taxon>Centrarchiformes</taxon>
        <taxon>Terapontoidei</taxon>
        <taxon>Terapontidae</taxon>
        <taxon>Scortum</taxon>
    </lineage>
</organism>
<comment type="caution">
    <text evidence="1">The sequence shown here is derived from an EMBL/GenBank/DDBJ whole genome shotgun (WGS) entry which is preliminary data.</text>
</comment>
<proteinExistence type="predicted"/>
<keyword evidence="2" id="KW-1185">Reference proteome</keyword>